<gene>
    <name evidence="2" type="ORF">SAMN04489708_1457</name>
</gene>
<evidence type="ECO:0000313" key="3">
    <source>
        <dbReference type="Proteomes" id="UP000199317"/>
    </source>
</evidence>
<name>A0A1H0WNN1_9BURK</name>
<feature type="domain" description="Pyrrolo-quinoline quinone repeat" evidence="1">
    <location>
        <begin position="18"/>
        <end position="92"/>
    </location>
</feature>
<dbReference type="AlphaFoldDB" id="A0A1H0WNN1"/>
<dbReference type="InterPro" id="IPR002372">
    <property type="entry name" value="PQQ_rpt_dom"/>
</dbReference>
<organism evidence="2 3">
    <name type="scientific">Paracidovorax cattleyae</name>
    <dbReference type="NCBI Taxonomy" id="80868"/>
    <lineage>
        <taxon>Bacteria</taxon>
        <taxon>Pseudomonadati</taxon>
        <taxon>Pseudomonadota</taxon>
        <taxon>Betaproteobacteria</taxon>
        <taxon>Burkholderiales</taxon>
        <taxon>Comamonadaceae</taxon>
        <taxon>Paracidovorax</taxon>
    </lineage>
</organism>
<accession>A0A1H0WNN1</accession>
<evidence type="ECO:0000259" key="1">
    <source>
        <dbReference type="Pfam" id="PF01011"/>
    </source>
</evidence>
<dbReference type="InterPro" id="IPR011047">
    <property type="entry name" value="Quinoprotein_ADH-like_sf"/>
</dbReference>
<evidence type="ECO:0000313" key="2">
    <source>
        <dbReference type="EMBL" id="SDP92248.1"/>
    </source>
</evidence>
<dbReference type="Gene3D" id="2.140.10.10">
    <property type="entry name" value="Quinoprotein alcohol dehydrogenase-like superfamily"/>
    <property type="match status" value="1"/>
</dbReference>
<protein>
    <recommendedName>
        <fullName evidence="1">Pyrrolo-quinoline quinone repeat domain-containing protein</fullName>
    </recommendedName>
</protein>
<dbReference type="Pfam" id="PF01011">
    <property type="entry name" value="PQQ"/>
    <property type="match status" value="1"/>
</dbReference>
<dbReference type="EMBL" id="FNJL01000045">
    <property type="protein sequence ID" value="SDP92248.1"/>
    <property type="molecule type" value="Genomic_DNA"/>
</dbReference>
<sequence>MGSLGGAWLNRIERGLTTGTNQSTTVVVDGVLYPEPALGKVIAVDGKTGATKWKWTTPYGGITRRGAAVAKDLGPVCTAAAGNRRVALKERAHLGVDALMDHACNGTGGPAG</sequence>
<reference evidence="3" key="1">
    <citation type="submission" date="2016-10" db="EMBL/GenBank/DDBJ databases">
        <authorList>
            <person name="Varghese N."/>
            <person name="Submissions S."/>
        </authorList>
    </citation>
    <scope>NUCLEOTIDE SEQUENCE [LARGE SCALE GENOMIC DNA]</scope>
    <source>
        <strain evidence="3">DSM 17101</strain>
    </source>
</reference>
<proteinExistence type="predicted"/>
<dbReference type="SUPFAM" id="SSF50998">
    <property type="entry name" value="Quinoprotein alcohol dehydrogenase-like"/>
    <property type="match status" value="1"/>
</dbReference>
<keyword evidence="3" id="KW-1185">Reference proteome</keyword>
<dbReference type="Proteomes" id="UP000199317">
    <property type="component" value="Unassembled WGS sequence"/>
</dbReference>